<dbReference type="Proteomes" id="UP001055114">
    <property type="component" value="Unassembled WGS sequence"/>
</dbReference>
<evidence type="ECO:0000256" key="1">
    <source>
        <dbReference type="SAM" id="SignalP"/>
    </source>
</evidence>
<name>A0AA37NEL6_9BACT</name>
<accession>A0AA37NEL6</accession>
<feature type="chain" id="PRO_5041359053" evidence="1">
    <location>
        <begin position="27"/>
        <end position="297"/>
    </location>
</feature>
<dbReference type="EMBL" id="BQNZ01000003">
    <property type="protein sequence ID" value="GKH73342.1"/>
    <property type="molecule type" value="Genomic_DNA"/>
</dbReference>
<evidence type="ECO:0000313" key="2">
    <source>
        <dbReference type="EMBL" id="GKH73342.1"/>
    </source>
</evidence>
<proteinExistence type="predicted"/>
<dbReference type="RefSeq" id="WP_139322579.1">
    <property type="nucleotide sequence ID" value="NZ_BQNZ01000003.1"/>
</dbReference>
<protein>
    <submittedName>
        <fullName evidence="2">Uncharacterized protein</fullName>
    </submittedName>
</protein>
<feature type="signal peptide" evidence="1">
    <location>
        <begin position="1"/>
        <end position="26"/>
    </location>
</feature>
<evidence type="ECO:0000313" key="3">
    <source>
        <dbReference type="Proteomes" id="UP001055114"/>
    </source>
</evidence>
<sequence>MTGSRLIVVFVSVLTGLVLAVMPVSAQTTNIDMSNDTKLLMRQMEMEASMKSIEESSRKESASSKDEYLQSVEILQQTLDRFFDCAPGLTTRMKEWMTIRASIEVAGKTIFKNGNDSIYKNLTKMMNRRMFTLPDAATMPGDMVWRRYKDAFIRTEKAFLGTSRIEGIEDLLDTAAGMTEGEAASIKSAIDMMGSGKNGNGILDEGFLKSDKLTEGYKKEVGRIIDDVMQIHSSWVPSADKESFYQKKLNELNRLYAHVRGSDWIDFILESEQTDRMNINEEYRKILDKSFSGRKNR</sequence>
<gene>
    <name evidence="2" type="ORF">CE91St3_32050</name>
</gene>
<comment type="caution">
    <text evidence="2">The sequence shown here is derived from an EMBL/GenBank/DDBJ whole genome shotgun (WGS) entry which is preliminary data.</text>
</comment>
<organism evidence="2 3">
    <name type="scientific">Parabacteroides merdae</name>
    <dbReference type="NCBI Taxonomy" id="46503"/>
    <lineage>
        <taxon>Bacteria</taxon>
        <taxon>Pseudomonadati</taxon>
        <taxon>Bacteroidota</taxon>
        <taxon>Bacteroidia</taxon>
        <taxon>Bacteroidales</taxon>
        <taxon>Tannerellaceae</taxon>
        <taxon>Parabacteroides</taxon>
    </lineage>
</organism>
<dbReference type="AlphaFoldDB" id="A0AA37NEL6"/>
<reference evidence="2" key="1">
    <citation type="submission" date="2022-01" db="EMBL/GenBank/DDBJ databases">
        <title>Novel bile acid biosynthetic pathways are enriched in the microbiome of centenarians.</title>
        <authorList>
            <person name="Sato Y."/>
            <person name="Atarashi K."/>
            <person name="Plichta R.D."/>
            <person name="Arai Y."/>
            <person name="Sasajima S."/>
            <person name="Kearney M.S."/>
            <person name="Suda W."/>
            <person name="Takeshita K."/>
            <person name="Sasaki T."/>
            <person name="Okamoto S."/>
            <person name="Skelly N.A."/>
            <person name="Okamura Y."/>
            <person name="Vlamakis H."/>
            <person name="Li Y."/>
            <person name="Tanoue T."/>
            <person name="Takei H."/>
            <person name="Nittono H."/>
            <person name="Narushima S."/>
            <person name="Irie J."/>
            <person name="Itoh H."/>
            <person name="Moriya K."/>
            <person name="Sugiura Y."/>
            <person name="Suematsu M."/>
            <person name="Moritoki N."/>
            <person name="Shibata S."/>
            <person name="Littman R.D."/>
            <person name="Fischbach A.M."/>
            <person name="Uwamino Y."/>
            <person name="Inoue T."/>
            <person name="Honda A."/>
            <person name="Hattori M."/>
            <person name="Murai T."/>
            <person name="Xavier J.R."/>
            <person name="Hirose N."/>
            <person name="Honda K."/>
        </authorList>
    </citation>
    <scope>NUCLEOTIDE SEQUENCE</scope>
    <source>
        <strain evidence="2">CE91-St3</strain>
    </source>
</reference>
<keyword evidence="1" id="KW-0732">Signal</keyword>